<dbReference type="PANTHER" id="PTHR43745">
    <property type="entry name" value="NITROREDUCTASE MJ1384-RELATED"/>
    <property type="match status" value="1"/>
</dbReference>
<reference evidence="3" key="1">
    <citation type="submission" date="2021-01" db="EMBL/GenBank/DDBJ databases">
        <title>Whole genome shotgun sequence of Virgisporangium aurantiacum NBRC 16421.</title>
        <authorList>
            <person name="Komaki H."/>
            <person name="Tamura T."/>
        </authorList>
    </citation>
    <scope>NUCLEOTIDE SEQUENCE</scope>
    <source>
        <strain evidence="3">NBRC 16421</strain>
    </source>
</reference>
<dbReference type="InterPro" id="IPR000415">
    <property type="entry name" value="Nitroreductase-like"/>
</dbReference>
<dbReference type="InterPro" id="IPR054488">
    <property type="entry name" value="ThcOx_dom2"/>
</dbReference>
<dbReference type="InterPro" id="IPR052544">
    <property type="entry name" value="Bacteriocin_Proc_Enz"/>
</dbReference>
<dbReference type="EMBL" id="BOPG01000103">
    <property type="protein sequence ID" value="GIJ63827.1"/>
    <property type="molecule type" value="Genomic_DNA"/>
</dbReference>
<feature type="domain" description="Cyanobactin oxidase ThcOx second" evidence="2">
    <location>
        <begin position="123"/>
        <end position="217"/>
    </location>
</feature>
<evidence type="ECO:0008006" key="5">
    <source>
        <dbReference type="Google" id="ProtNLM"/>
    </source>
</evidence>
<dbReference type="NCBIfam" id="TIGR03605">
    <property type="entry name" value="antibiot_sagB"/>
    <property type="match status" value="1"/>
</dbReference>
<organism evidence="3 4">
    <name type="scientific">Virgisporangium aurantiacum</name>
    <dbReference type="NCBI Taxonomy" id="175570"/>
    <lineage>
        <taxon>Bacteria</taxon>
        <taxon>Bacillati</taxon>
        <taxon>Actinomycetota</taxon>
        <taxon>Actinomycetes</taxon>
        <taxon>Micromonosporales</taxon>
        <taxon>Micromonosporaceae</taxon>
        <taxon>Virgisporangium</taxon>
    </lineage>
</organism>
<proteinExistence type="predicted"/>
<dbReference type="GO" id="GO:0016491">
    <property type="term" value="F:oxidoreductase activity"/>
    <property type="evidence" value="ECO:0007669"/>
    <property type="project" value="InterPro"/>
</dbReference>
<comment type="caution">
    <text evidence="3">The sequence shown here is derived from an EMBL/GenBank/DDBJ whole genome shotgun (WGS) entry which is preliminary data.</text>
</comment>
<dbReference type="SUPFAM" id="SSF55469">
    <property type="entry name" value="FMN-dependent nitroreductase-like"/>
    <property type="match status" value="1"/>
</dbReference>
<protein>
    <recommendedName>
        <fullName evidence="5">SagB-type dehydrogenase domain-containing protein</fullName>
    </recommendedName>
</protein>
<dbReference type="Proteomes" id="UP000612585">
    <property type="component" value="Unassembled WGS sequence"/>
</dbReference>
<gene>
    <name evidence="3" type="ORF">Vau01_113430</name>
</gene>
<dbReference type="RefSeq" id="WP_204011156.1">
    <property type="nucleotide sequence ID" value="NZ_BOPG01000103.1"/>
</dbReference>
<dbReference type="Pfam" id="PF00881">
    <property type="entry name" value="Nitroreductase"/>
    <property type="match status" value="1"/>
</dbReference>
<accession>A0A8J3ZGR2</accession>
<dbReference type="Pfam" id="PF22767">
    <property type="entry name" value="ThcOx"/>
    <property type="match status" value="1"/>
</dbReference>
<dbReference type="CDD" id="cd02142">
    <property type="entry name" value="McbC_SagB-like_oxidoreductase"/>
    <property type="match status" value="1"/>
</dbReference>
<sequence length="477" mass="52505">MTATGTATSATCGERWKLRAGVAKTTVPETGSFLVAWPVDELLGRLDDRQEAVLRALAERPHTIEELAALAGDAGAVRTFVSVLRDGGWLELTVTHHGRDVYTVRPLRAVPPRPPEPPEAALELSRFVQVRPTGGELVVESARSWCDIVVHDAGWFAHFAALATRSPEPVGRDPELSARGIRDLRWAGMLVAGEGENIAASQWKPHELWFHERSRLGYRSAYGTRYGRTQWAKGRVDPLPAVPGLPNGARTALFRPDLVRLRESDMTLTAALEDRASRREHDDAEPLTLDQLAEFLYRCARIRMIREHDGVEYASRPYPSGGASYELEIYPVVRNVDGLATGMYHYDSENHELRTVADRANRWVRRLLRSAGQATGRTDRPQVVLVLSARVGRVMWAYENMAYALVLKHVGVLYQTMYLVATSMGLAGCAIGGGDSMAFSRATGLDPLVECSVGEFTLGRLVPEISVWDLAGAGDGD</sequence>
<dbReference type="Gene3D" id="3.40.109.10">
    <property type="entry name" value="NADH Oxidase"/>
    <property type="match status" value="1"/>
</dbReference>
<keyword evidence="4" id="KW-1185">Reference proteome</keyword>
<evidence type="ECO:0000259" key="1">
    <source>
        <dbReference type="Pfam" id="PF00881"/>
    </source>
</evidence>
<dbReference type="InterPro" id="IPR029479">
    <property type="entry name" value="Nitroreductase"/>
</dbReference>
<evidence type="ECO:0000313" key="4">
    <source>
        <dbReference type="Proteomes" id="UP000612585"/>
    </source>
</evidence>
<dbReference type="InterPro" id="IPR020051">
    <property type="entry name" value="SagB-type_dehydrogenase"/>
</dbReference>
<evidence type="ECO:0000313" key="3">
    <source>
        <dbReference type="EMBL" id="GIJ63827.1"/>
    </source>
</evidence>
<dbReference type="AlphaFoldDB" id="A0A8J3ZGR2"/>
<name>A0A8J3ZGR2_9ACTN</name>
<dbReference type="PANTHER" id="PTHR43745:SF2">
    <property type="entry name" value="NITROREDUCTASE MJ1384-RELATED"/>
    <property type="match status" value="1"/>
</dbReference>
<feature type="domain" description="Nitroreductase" evidence="1">
    <location>
        <begin position="273"/>
        <end position="451"/>
    </location>
</feature>
<evidence type="ECO:0000259" key="2">
    <source>
        <dbReference type="Pfam" id="PF22767"/>
    </source>
</evidence>